<organism evidence="1 2">
    <name type="scientific">Elysia crispata</name>
    <name type="common">lettuce slug</name>
    <dbReference type="NCBI Taxonomy" id="231223"/>
    <lineage>
        <taxon>Eukaryota</taxon>
        <taxon>Metazoa</taxon>
        <taxon>Spiralia</taxon>
        <taxon>Lophotrochozoa</taxon>
        <taxon>Mollusca</taxon>
        <taxon>Gastropoda</taxon>
        <taxon>Heterobranchia</taxon>
        <taxon>Euthyneura</taxon>
        <taxon>Panpulmonata</taxon>
        <taxon>Sacoglossa</taxon>
        <taxon>Placobranchoidea</taxon>
        <taxon>Plakobranchidae</taxon>
        <taxon>Elysia</taxon>
    </lineage>
</organism>
<reference evidence="1" key="1">
    <citation type="journal article" date="2023" name="G3 (Bethesda)">
        <title>A reference genome for the long-term kleptoplast-retaining sea slug Elysia crispata morphotype clarki.</title>
        <authorList>
            <person name="Eastman K.E."/>
            <person name="Pendleton A.L."/>
            <person name="Shaikh M.A."/>
            <person name="Suttiyut T."/>
            <person name="Ogas R."/>
            <person name="Tomko P."/>
            <person name="Gavelis G."/>
            <person name="Widhalm J.R."/>
            <person name="Wisecaver J.H."/>
        </authorList>
    </citation>
    <scope>NUCLEOTIDE SEQUENCE</scope>
    <source>
        <strain evidence="1">ECLA1</strain>
    </source>
</reference>
<evidence type="ECO:0000313" key="1">
    <source>
        <dbReference type="EMBL" id="KAK3780819.1"/>
    </source>
</evidence>
<dbReference type="EMBL" id="JAWDGP010002684">
    <property type="protein sequence ID" value="KAK3780819.1"/>
    <property type="molecule type" value="Genomic_DNA"/>
</dbReference>
<protein>
    <submittedName>
        <fullName evidence="1">Uncharacterized protein</fullName>
    </submittedName>
</protein>
<dbReference type="Proteomes" id="UP001283361">
    <property type="component" value="Unassembled WGS sequence"/>
</dbReference>
<sequence length="72" mass="7983">MDLCESRLNPEIVSGWGRQCGCVAVWPCGDRDVQPANSLSVAQLKVARTKAESNQLLWSTLNASLHHSPRFF</sequence>
<accession>A0AAE1A3T5</accession>
<proteinExistence type="predicted"/>
<gene>
    <name evidence="1" type="ORF">RRG08_059463</name>
</gene>
<keyword evidence="2" id="KW-1185">Reference proteome</keyword>
<dbReference type="AlphaFoldDB" id="A0AAE1A3T5"/>
<comment type="caution">
    <text evidence="1">The sequence shown here is derived from an EMBL/GenBank/DDBJ whole genome shotgun (WGS) entry which is preliminary data.</text>
</comment>
<name>A0AAE1A3T5_9GAST</name>
<evidence type="ECO:0000313" key="2">
    <source>
        <dbReference type="Proteomes" id="UP001283361"/>
    </source>
</evidence>